<protein>
    <submittedName>
        <fullName evidence="2">Uncharacterized protein</fullName>
    </submittedName>
</protein>
<evidence type="ECO:0000313" key="1">
    <source>
        <dbReference type="EMBL" id="KRN29206.1"/>
    </source>
</evidence>
<evidence type="ECO:0000313" key="4">
    <source>
        <dbReference type="Proteomes" id="UP000051751"/>
    </source>
</evidence>
<evidence type="ECO:0000313" key="2">
    <source>
        <dbReference type="EMBL" id="KRN31436.1"/>
    </source>
</evidence>
<name>A0A0R2G239_9LACO</name>
<dbReference type="AlphaFoldDB" id="A0A0R2G239"/>
<comment type="caution">
    <text evidence="2">The sequence shown here is derived from an EMBL/GenBank/DDBJ whole genome shotgun (WGS) entry which is preliminary data.</text>
</comment>
<reference evidence="3 4" key="1">
    <citation type="journal article" date="2015" name="Genome Announc.">
        <title>Expanding the biotechnology potential of lactobacilli through comparative genomics of 213 strains and associated genera.</title>
        <authorList>
            <person name="Sun Z."/>
            <person name="Harris H.M."/>
            <person name="McCann A."/>
            <person name="Guo C."/>
            <person name="Argimon S."/>
            <person name="Zhang W."/>
            <person name="Yang X."/>
            <person name="Jeffery I.B."/>
            <person name="Cooney J.C."/>
            <person name="Kagawa T.F."/>
            <person name="Liu W."/>
            <person name="Song Y."/>
            <person name="Salvetti E."/>
            <person name="Wrobel A."/>
            <person name="Rasinkangas P."/>
            <person name="Parkhill J."/>
            <person name="Rea M.C."/>
            <person name="O'Sullivan O."/>
            <person name="Ritari J."/>
            <person name="Douillard F.P."/>
            <person name="Paul Ross R."/>
            <person name="Yang R."/>
            <person name="Briner A.E."/>
            <person name="Felis G.E."/>
            <person name="de Vos W.M."/>
            <person name="Barrangou R."/>
            <person name="Klaenhammer T.R."/>
            <person name="Caufield P.W."/>
            <person name="Cui Y."/>
            <person name="Zhang H."/>
            <person name="O'Toole P.W."/>
        </authorList>
    </citation>
    <scope>NUCLEOTIDE SEQUENCE [LARGE SCALE GENOMIC DNA]</scope>
    <source>
        <strain evidence="1 4">ATCC BAA-66</strain>
        <strain evidence="2 3">DSM 13344</strain>
    </source>
</reference>
<keyword evidence="3" id="KW-1185">Reference proteome</keyword>
<dbReference type="EMBL" id="JQAZ01000004">
    <property type="protein sequence ID" value="KRN31436.1"/>
    <property type="molecule type" value="Genomic_DNA"/>
</dbReference>
<accession>A0A0R2G239</accession>
<gene>
    <name evidence="1" type="ORF">IV38_GL000086</name>
    <name evidence="2" type="ORF">IV40_GL001432</name>
</gene>
<evidence type="ECO:0000313" key="3">
    <source>
        <dbReference type="Proteomes" id="UP000051645"/>
    </source>
</evidence>
<dbReference type="PATRIC" id="fig|81857.3.peg.84"/>
<sequence length="77" mass="8880">MTTTGDISEYDSLSNLVQEKEARVWGMKHHVPFYKIKKASKEDVDDDYEVAEELGVQVDYLHEVGSAYGLKYKHLDE</sequence>
<dbReference type="EMBL" id="JQAT01000001">
    <property type="protein sequence ID" value="KRN29206.1"/>
    <property type="molecule type" value="Genomic_DNA"/>
</dbReference>
<dbReference type="Proteomes" id="UP000051645">
    <property type="component" value="Unassembled WGS sequence"/>
</dbReference>
<proteinExistence type="predicted"/>
<organism evidence="2 3">
    <name type="scientific">Lactobacillus selangorensis</name>
    <dbReference type="NCBI Taxonomy" id="81857"/>
    <lineage>
        <taxon>Bacteria</taxon>
        <taxon>Bacillati</taxon>
        <taxon>Bacillota</taxon>
        <taxon>Bacilli</taxon>
        <taxon>Lactobacillales</taxon>
        <taxon>Lactobacillaceae</taxon>
        <taxon>Lactobacillus</taxon>
    </lineage>
</organism>
<dbReference type="Proteomes" id="UP000051751">
    <property type="component" value="Unassembled WGS sequence"/>
</dbReference>